<feature type="transmembrane region" description="Helical" evidence="9">
    <location>
        <begin position="6"/>
        <end position="29"/>
    </location>
</feature>
<dbReference type="Gene3D" id="3.10.580.10">
    <property type="entry name" value="CBS-domain"/>
    <property type="match status" value="1"/>
</dbReference>
<dbReference type="Gene3D" id="3.30.465.10">
    <property type="match status" value="1"/>
</dbReference>
<feature type="transmembrane region" description="Helical" evidence="9">
    <location>
        <begin position="101"/>
        <end position="126"/>
    </location>
</feature>
<comment type="subcellular location">
    <subcellularLocation>
        <location evidence="1">Membrane</location>
        <topology evidence="1">Multi-pass membrane protein</topology>
    </subcellularLocation>
</comment>
<evidence type="ECO:0000256" key="8">
    <source>
        <dbReference type="PROSITE-ProRule" id="PRU01193"/>
    </source>
</evidence>
<dbReference type="GO" id="GO:0050660">
    <property type="term" value="F:flavin adenine dinucleotide binding"/>
    <property type="evidence" value="ECO:0007669"/>
    <property type="project" value="InterPro"/>
</dbReference>
<dbReference type="SMART" id="SM01091">
    <property type="entry name" value="CorC_HlyC"/>
    <property type="match status" value="1"/>
</dbReference>
<dbReference type="Pfam" id="PF00571">
    <property type="entry name" value="CBS"/>
    <property type="match status" value="1"/>
</dbReference>
<accession>A0A556QL65</accession>
<name>A0A556QL65_9BACT</name>
<dbReference type="CDD" id="cd04590">
    <property type="entry name" value="CBS_pair_CorC_HlyC_assoc"/>
    <property type="match status" value="1"/>
</dbReference>
<dbReference type="PANTHER" id="PTHR22777:SF17">
    <property type="entry name" value="UPF0053 PROTEIN SLL0260"/>
    <property type="match status" value="1"/>
</dbReference>
<feature type="transmembrane region" description="Helical" evidence="9">
    <location>
        <begin position="60"/>
        <end position="81"/>
    </location>
</feature>
<gene>
    <name evidence="12" type="ORF">FPL22_14765</name>
</gene>
<evidence type="ECO:0000256" key="6">
    <source>
        <dbReference type="ARBA" id="ARBA00023136"/>
    </source>
</evidence>
<evidence type="ECO:0000313" key="13">
    <source>
        <dbReference type="Proteomes" id="UP000315648"/>
    </source>
</evidence>
<dbReference type="Proteomes" id="UP000315648">
    <property type="component" value="Unassembled WGS sequence"/>
</dbReference>
<keyword evidence="3" id="KW-0677">Repeat</keyword>
<dbReference type="InterPro" id="IPR036318">
    <property type="entry name" value="FAD-bd_PCMH-like_sf"/>
</dbReference>
<organism evidence="12 13">
    <name type="scientific">Rariglobus hedericola</name>
    <dbReference type="NCBI Taxonomy" id="2597822"/>
    <lineage>
        <taxon>Bacteria</taxon>
        <taxon>Pseudomonadati</taxon>
        <taxon>Verrucomicrobiota</taxon>
        <taxon>Opitutia</taxon>
        <taxon>Opitutales</taxon>
        <taxon>Opitutaceae</taxon>
        <taxon>Rariglobus</taxon>
    </lineage>
</organism>
<keyword evidence="5 7" id="KW-0129">CBS domain</keyword>
<dbReference type="InterPro" id="IPR016169">
    <property type="entry name" value="FAD-bd_PCMH_sub2"/>
</dbReference>
<feature type="domain" description="CBS" evidence="10">
    <location>
        <begin position="285"/>
        <end position="341"/>
    </location>
</feature>
<keyword evidence="2 8" id="KW-0812">Transmembrane</keyword>
<dbReference type="InterPro" id="IPR000644">
    <property type="entry name" value="CBS_dom"/>
</dbReference>
<evidence type="ECO:0000256" key="4">
    <source>
        <dbReference type="ARBA" id="ARBA00022989"/>
    </source>
</evidence>
<evidence type="ECO:0000256" key="2">
    <source>
        <dbReference type="ARBA" id="ARBA00022692"/>
    </source>
</evidence>
<dbReference type="PANTHER" id="PTHR22777">
    <property type="entry name" value="HEMOLYSIN-RELATED"/>
    <property type="match status" value="1"/>
</dbReference>
<reference evidence="12 13" key="1">
    <citation type="submission" date="2019-07" db="EMBL/GenBank/DDBJ databases">
        <title>Description of 53C-WASEF.</title>
        <authorList>
            <person name="Pitt A."/>
            <person name="Hahn M.W."/>
        </authorList>
    </citation>
    <scope>NUCLEOTIDE SEQUENCE [LARGE SCALE GENOMIC DNA]</scope>
    <source>
        <strain evidence="12 13">53C-WASEF</strain>
    </source>
</reference>
<dbReference type="InterPro" id="IPR046342">
    <property type="entry name" value="CBS_dom_sf"/>
</dbReference>
<dbReference type="EMBL" id="VMBG01000002">
    <property type="protein sequence ID" value="TSJ77351.1"/>
    <property type="molecule type" value="Genomic_DNA"/>
</dbReference>
<dbReference type="Pfam" id="PF01595">
    <property type="entry name" value="CNNM"/>
    <property type="match status" value="1"/>
</dbReference>
<evidence type="ECO:0000256" key="5">
    <source>
        <dbReference type="ARBA" id="ARBA00023122"/>
    </source>
</evidence>
<dbReference type="SUPFAM" id="SSF56176">
    <property type="entry name" value="FAD-binding/transporter-associated domain-like"/>
    <property type="match status" value="1"/>
</dbReference>
<evidence type="ECO:0000256" key="3">
    <source>
        <dbReference type="ARBA" id="ARBA00022737"/>
    </source>
</evidence>
<keyword evidence="13" id="KW-1185">Reference proteome</keyword>
<comment type="caution">
    <text evidence="12">The sequence shown here is derived from an EMBL/GenBank/DDBJ whole genome shotgun (WGS) entry which is preliminary data.</text>
</comment>
<dbReference type="InterPro" id="IPR044751">
    <property type="entry name" value="Ion_transp-like_CBS"/>
</dbReference>
<proteinExistence type="predicted"/>
<dbReference type="InterPro" id="IPR005170">
    <property type="entry name" value="Transptr-assoc_dom"/>
</dbReference>
<evidence type="ECO:0000259" key="10">
    <source>
        <dbReference type="PROSITE" id="PS51371"/>
    </source>
</evidence>
<dbReference type="PROSITE" id="PS51371">
    <property type="entry name" value="CBS"/>
    <property type="match status" value="1"/>
</dbReference>
<evidence type="ECO:0000256" key="9">
    <source>
        <dbReference type="SAM" id="Phobius"/>
    </source>
</evidence>
<dbReference type="GO" id="GO:0005886">
    <property type="term" value="C:plasma membrane"/>
    <property type="evidence" value="ECO:0007669"/>
    <property type="project" value="TreeGrafter"/>
</dbReference>
<evidence type="ECO:0000256" key="1">
    <source>
        <dbReference type="ARBA" id="ARBA00004141"/>
    </source>
</evidence>
<dbReference type="RefSeq" id="WP_144353754.1">
    <property type="nucleotide sequence ID" value="NZ_CBCRVV010000026.1"/>
</dbReference>
<evidence type="ECO:0000256" key="7">
    <source>
        <dbReference type="PROSITE-ProRule" id="PRU00703"/>
    </source>
</evidence>
<dbReference type="Pfam" id="PF03471">
    <property type="entry name" value="CorC_HlyC"/>
    <property type="match status" value="1"/>
</dbReference>
<dbReference type="SUPFAM" id="SSF54631">
    <property type="entry name" value="CBS-domain pair"/>
    <property type="match status" value="1"/>
</dbReference>
<dbReference type="FunFam" id="3.30.465.10:FF:000023">
    <property type="entry name" value="Magnesium and cobalt transporter"/>
    <property type="match status" value="1"/>
</dbReference>
<dbReference type="OrthoDB" id="9798188at2"/>
<sequence>MSAVLTEILIIFGLLLLNGVFAMAEIAVVSSRKARLKKMADEGSIRAKAALALAEEPTRFLSTVQIGITLVGILAGAFGGVRLSGKLAVWLAGEIPALSAYAEGIAITVVVGAITYLSLIIGELVPKRIGLNNPEGKAMLVAAPMNALSRLALPFVWLLTHSTNGVLKLFGLGQEKDAPPSEEEITHLIEQGTTAGVFHQAEQAMVEGVLRLDEKPVTEIMTRRTKIVWLDVDDADEVNWRKIVASGHSLFPVYEGTRDHVLGMVAVKALWANSAIGLKNRLRDHLTQPLYVPQTINAVQLLESYKKSGKHLALVTDEFGSIQGVVTLIDVMEAIVGDLPEPGDRRTPGAVQRDDGSWLVDGAMDVDEFKRLFSFGALPGEEDDDYETVGGFVLDRLGHIPVESESISWGGWKFEVVDMDRHRVDKLLLAKLPPAT</sequence>
<feature type="domain" description="CNNM transmembrane" evidence="11">
    <location>
        <begin position="1"/>
        <end position="202"/>
    </location>
</feature>
<dbReference type="AlphaFoldDB" id="A0A556QL65"/>
<dbReference type="InterPro" id="IPR002550">
    <property type="entry name" value="CNNM"/>
</dbReference>
<evidence type="ECO:0000259" key="11">
    <source>
        <dbReference type="PROSITE" id="PS51846"/>
    </source>
</evidence>
<protein>
    <submittedName>
        <fullName evidence="12">HlyC/CorC family transporter</fullName>
    </submittedName>
</protein>
<keyword evidence="6 8" id="KW-0472">Membrane</keyword>
<dbReference type="PROSITE" id="PS51846">
    <property type="entry name" value="CNNM"/>
    <property type="match status" value="1"/>
</dbReference>
<evidence type="ECO:0000313" key="12">
    <source>
        <dbReference type="EMBL" id="TSJ77351.1"/>
    </source>
</evidence>
<keyword evidence="4 8" id="KW-1133">Transmembrane helix</keyword>